<gene>
    <name evidence="1" type="ORF">ACFFHU_31465</name>
</gene>
<sequence length="109" mass="11397">MSPADLLAAARTAGLDVRTDGGRLVIRGPQSAGGIAQALLDRKADVLAELARDPGPGHWLGASRTLRRPVPVDGQYPHICGARVTGAVSGRPLRLQPRDCAACQEGRPE</sequence>
<evidence type="ECO:0000313" key="1">
    <source>
        <dbReference type="EMBL" id="MFC0568640.1"/>
    </source>
</evidence>
<accession>A0ABV6P6K8</accession>
<organism evidence="1 2">
    <name type="scientific">Plantactinospora siamensis</name>
    <dbReference type="NCBI Taxonomy" id="555372"/>
    <lineage>
        <taxon>Bacteria</taxon>
        <taxon>Bacillati</taxon>
        <taxon>Actinomycetota</taxon>
        <taxon>Actinomycetes</taxon>
        <taxon>Micromonosporales</taxon>
        <taxon>Micromonosporaceae</taxon>
        <taxon>Plantactinospora</taxon>
    </lineage>
</organism>
<evidence type="ECO:0008006" key="3">
    <source>
        <dbReference type="Google" id="ProtNLM"/>
    </source>
</evidence>
<reference evidence="1 2" key="1">
    <citation type="submission" date="2024-09" db="EMBL/GenBank/DDBJ databases">
        <authorList>
            <person name="Sun Q."/>
            <person name="Mori K."/>
        </authorList>
    </citation>
    <scope>NUCLEOTIDE SEQUENCE [LARGE SCALE GENOMIC DNA]</scope>
    <source>
        <strain evidence="1 2">TBRC 2205</strain>
    </source>
</reference>
<evidence type="ECO:0000313" key="2">
    <source>
        <dbReference type="Proteomes" id="UP001589894"/>
    </source>
</evidence>
<proteinExistence type="predicted"/>
<comment type="caution">
    <text evidence="1">The sequence shown here is derived from an EMBL/GenBank/DDBJ whole genome shotgun (WGS) entry which is preliminary data.</text>
</comment>
<dbReference type="EMBL" id="JBHLUE010000036">
    <property type="protein sequence ID" value="MFC0568640.1"/>
    <property type="molecule type" value="Genomic_DNA"/>
</dbReference>
<keyword evidence="2" id="KW-1185">Reference proteome</keyword>
<name>A0ABV6P6K8_9ACTN</name>
<dbReference type="Proteomes" id="UP001589894">
    <property type="component" value="Unassembled WGS sequence"/>
</dbReference>
<protein>
    <recommendedName>
        <fullName evidence="3">TubC N-terminal docking domain-containing protein</fullName>
    </recommendedName>
</protein>
<dbReference type="RefSeq" id="WP_377344196.1">
    <property type="nucleotide sequence ID" value="NZ_JBHLUE010000036.1"/>
</dbReference>